<organism evidence="2 3">
    <name type="scientific">Danionella cerebrum</name>
    <dbReference type="NCBI Taxonomy" id="2873325"/>
    <lineage>
        <taxon>Eukaryota</taxon>
        <taxon>Metazoa</taxon>
        <taxon>Chordata</taxon>
        <taxon>Craniata</taxon>
        <taxon>Vertebrata</taxon>
        <taxon>Euteleostomi</taxon>
        <taxon>Actinopterygii</taxon>
        <taxon>Neopterygii</taxon>
        <taxon>Teleostei</taxon>
        <taxon>Ostariophysi</taxon>
        <taxon>Cypriniformes</taxon>
        <taxon>Danionidae</taxon>
        <taxon>Danioninae</taxon>
        <taxon>Danionella</taxon>
    </lineage>
</organism>
<dbReference type="EMBL" id="SRMA01026833">
    <property type="protein sequence ID" value="TRY66621.1"/>
    <property type="molecule type" value="Genomic_DNA"/>
</dbReference>
<evidence type="ECO:0000313" key="3">
    <source>
        <dbReference type="Proteomes" id="UP000316079"/>
    </source>
</evidence>
<keyword evidence="1" id="KW-0472">Membrane</keyword>
<reference evidence="2 3" key="1">
    <citation type="journal article" date="2019" name="Sci. Data">
        <title>Hybrid genome assembly and annotation of Danionella translucida.</title>
        <authorList>
            <person name="Kadobianskyi M."/>
            <person name="Schulze L."/>
            <person name="Schuelke M."/>
            <person name="Judkewitz B."/>
        </authorList>
    </citation>
    <scope>NUCLEOTIDE SEQUENCE [LARGE SCALE GENOMIC DNA]</scope>
    <source>
        <strain evidence="2 3">Bolton</strain>
    </source>
</reference>
<keyword evidence="1" id="KW-0812">Transmembrane</keyword>
<keyword evidence="1" id="KW-1133">Transmembrane helix</keyword>
<comment type="caution">
    <text evidence="2">The sequence shown here is derived from an EMBL/GenBank/DDBJ whole genome shotgun (WGS) entry which is preliminary data.</text>
</comment>
<dbReference type="Proteomes" id="UP000316079">
    <property type="component" value="Unassembled WGS sequence"/>
</dbReference>
<feature type="transmembrane region" description="Helical" evidence="1">
    <location>
        <begin position="12"/>
        <end position="33"/>
    </location>
</feature>
<evidence type="ECO:0000313" key="2">
    <source>
        <dbReference type="EMBL" id="TRY66621.1"/>
    </source>
</evidence>
<accession>A0A553NMF6</accession>
<dbReference type="AlphaFoldDB" id="A0A553NMF6"/>
<evidence type="ECO:0000256" key="1">
    <source>
        <dbReference type="SAM" id="Phobius"/>
    </source>
</evidence>
<protein>
    <submittedName>
        <fullName evidence="2">Uncharacterized protein</fullName>
    </submittedName>
</protein>
<keyword evidence="3" id="KW-1185">Reference proteome</keyword>
<proteinExistence type="predicted"/>
<name>A0A553NMF6_9TELE</name>
<gene>
    <name evidence="2" type="ORF">DNTS_034058</name>
</gene>
<sequence>MAIQYLMLHKHFHPIIIISLLLLRFDIILAHLFSPLKGEHGRILTAVALEVWVMQKVPHQPDLRDRQAVHEHQLFVEAGVEDLEVRCGRWPHDSKCTEALMKSRLQPNSKQAHAQEYIVDGEEFHFFASEVELQSSMSRHDKSPSTRIRRGQVEESVFKVPQEDIPKGVTLIFQKFVP</sequence>